<proteinExistence type="predicted"/>
<protein>
    <submittedName>
        <fullName evidence="1">Uncharacterized protein</fullName>
    </submittedName>
</protein>
<reference evidence="1" key="1">
    <citation type="journal article" date="2015" name="Nature">
        <title>Complex archaea that bridge the gap between prokaryotes and eukaryotes.</title>
        <authorList>
            <person name="Spang A."/>
            <person name="Saw J.H."/>
            <person name="Jorgensen S.L."/>
            <person name="Zaremba-Niedzwiedzka K."/>
            <person name="Martijn J."/>
            <person name="Lind A.E."/>
            <person name="van Eijk R."/>
            <person name="Schleper C."/>
            <person name="Guy L."/>
            <person name="Ettema T.J."/>
        </authorList>
    </citation>
    <scope>NUCLEOTIDE SEQUENCE</scope>
</reference>
<name>A0A0F9PDY6_9ZZZZ</name>
<sequence length="170" mass="18159">MFKTMVLLLAISLSACGALESDKQKLIAAETLLTESYRGLATGLQNEIIAQDAARKVLLSLDSANAILAIARDYISTDRDAGDKLAAALSLIQSARQILEDHSLVEPSSNSSSITNRLRAHASRYGSVRIAQEGQGNHARGIRRIHGTARSIARGKPVANRRHAGQDCSG</sequence>
<dbReference type="EMBL" id="LAZR01002440">
    <property type="protein sequence ID" value="KKN30025.1"/>
    <property type="molecule type" value="Genomic_DNA"/>
</dbReference>
<comment type="caution">
    <text evidence="1">The sequence shown here is derived from an EMBL/GenBank/DDBJ whole genome shotgun (WGS) entry which is preliminary data.</text>
</comment>
<dbReference type="AlphaFoldDB" id="A0A0F9PDY6"/>
<dbReference type="PROSITE" id="PS51257">
    <property type="entry name" value="PROKAR_LIPOPROTEIN"/>
    <property type="match status" value="1"/>
</dbReference>
<feature type="non-terminal residue" evidence="1">
    <location>
        <position position="170"/>
    </location>
</feature>
<evidence type="ECO:0000313" key="1">
    <source>
        <dbReference type="EMBL" id="KKN30025.1"/>
    </source>
</evidence>
<organism evidence="1">
    <name type="scientific">marine sediment metagenome</name>
    <dbReference type="NCBI Taxonomy" id="412755"/>
    <lineage>
        <taxon>unclassified sequences</taxon>
        <taxon>metagenomes</taxon>
        <taxon>ecological metagenomes</taxon>
    </lineage>
</organism>
<accession>A0A0F9PDY6</accession>
<gene>
    <name evidence="1" type="ORF">LCGC14_0837980</name>
</gene>